<dbReference type="RefSeq" id="WP_147102222.1">
    <property type="nucleotide sequence ID" value="NZ_BJVJ01000003.1"/>
</dbReference>
<name>A0A511D9J7_9PSEU</name>
<proteinExistence type="predicted"/>
<dbReference type="EMBL" id="BJVJ01000003">
    <property type="protein sequence ID" value="GEL21480.1"/>
    <property type="molecule type" value="Genomic_DNA"/>
</dbReference>
<comment type="caution">
    <text evidence="1">The sequence shown here is derived from an EMBL/GenBank/DDBJ whole genome shotgun (WGS) entry which is preliminary data.</text>
</comment>
<sequence length="85" mass="9310">MTMLFGRPEEPTLSVTRTPLHETCPECGGTGVDGYPMLDLRGWCLVARCLDCLHVLRREPSPTPFGFTYVPFSAHLIGDDGGTRG</sequence>
<dbReference type="AlphaFoldDB" id="A0A511D9J7"/>
<evidence type="ECO:0000313" key="2">
    <source>
        <dbReference type="Proteomes" id="UP000321685"/>
    </source>
</evidence>
<organism evidence="1 2">
    <name type="scientific">Pseudonocardia sulfidoxydans NBRC 16205</name>
    <dbReference type="NCBI Taxonomy" id="1223511"/>
    <lineage>
        <taxon>Bacteria</taxon>
        <taxon>Bacillati</taxon>
        <taxon>Actinomycetota</taxon>
        <taxon>Actinomycetes</taxon>
        <taxon>Pseudonocardiales</taxon>
        <taxon>Pseudonocardiaceae</taxon>
        <taxon>Pseudonocardia</taxon>
    </lineage>
</organism>
<reference evidence="1 2" key="1">
    <citation type="submission" date="2019-07" db="EMBL/GenBank/DDBJ databases">
        <title>Whole genome shotgun sequence of Pseudonocardia sulfidoxydans NBRC 16205.</title>
        <authorList>
            <person name="Hosoyama A."/>
            <person name="Uohara A."/>
            <person name="Ohji S."/>
            <person name="Ichikawa N."/>
        </authorList>
    </citation>
    <scope>NUCLEOTIDE SEQUENCE [LARGE SCALE GENOMIC DNA]</scope>
    <source>
        <strain evidence="1 2">NBRC 16205</strain>
    </source>
</reference>
<evidence type="ECO:0000313" key="1">
    <source>
        <dbReference type="EMBL" id="GEL21480.1"/>
    </source>
</evidence>
<dbReference type="Proteomes" id="UP000321685">
    <property type="component" value="Unassembled WGS sequence"/>
</dbReference>
<protein>
    <submittedName>
        <fullName evidence="1">Uncharacterized protein</fullName>
    </submittedName>
</protein>
<dbReference type="OrthoDB" id="9011083at2"/>
<accession>A0A511D9J7</accession>
<keyword evidence="2" id="KW-1185">Reference proteome</keyword>
<gene>
    <name evidence="1" type="ORF">PSU4_04340</name>
</gene>